<accession>A0AAD5M8G2</accession>
<sequence length="169" mass="17610">MMNSKTLVLAAATAVLATQVQADCADQTIKCVGHGFEEYYNAGFCWSWFSCKPYVNPCDECNNRFGRDRVTGYAGVWDKLDVIAAGDSAALLTLPGLSATNAISLAVAGAGAIDVATTGRVDAGDVNVSVVGDGRIRIDISDNASAGSGPASERGGDRDHRCVHAHSKK</sequence>
<evidence type="ECO:0000313" key="3">
    <source>
        <dbReference type="EMBL" id="KAJ0405846.1"/>
    </source>
</evidence>
<feature type="signal peptide" evidence="2">
    <location>
        <begin position="1"/>
        <end position="22"/>
    </location>
</feature>
<protein>
    <submittedName>
        <fullName evidence="3">Uncharacterized protein</fullName>
    </submittedName>
</protein>
<keyword evidence="4" id="KW-1185">Reference proteome</keyword>
<gene>
    <name evidence="3" type="ORF">P43SY_001578</name>
</gene>
<dbReference type="Proteomes" id="UP001209570">
    <property type="component" value="Unassembled WGS sequence"/>
</dbReference>
<evidence type="ECO:0000313" key="4">
    <source>
        <dbReference type="Proteomes" id="UP001209570"/>
    </source>
</evidence>
<keyword evidence="2" id="KW-0732">Signal</keyword>
<comment type="caution">
    <text evidence="3">The sequence shown here is derived from an EMBL/GenBank/DDBJ whole genome shotgun (WGS) entry which is preliminary data.</text>
</comment>
<organism evidence="3 4">
    <name type="scientific">Pythium insidiosum</name>
    <name type="common">Pythiosis disease agent</name>
    <dbReference type="NCBI Taxonomy" id="114742"/>
    <lineage>
        <taxon>Eukaryota</taxon>
        <taxon>Sar</taxon>
        <taxon>Stramenopiles</taxon>
        <taxon>Oomycota</taxon>
        <taxon>Peronosporomycetes</taxon>
        <taxon>Pythiales</taxon>
        <taxon>Pythiaceae</taxon>
        <taxon>Pythium</taxon>
    </lineage>
</organism>
<reference evidence="3" key="1">
    <citation type="submission" date="2021-12" db="EMBL/GenBank/DDBJ databases">
        <title>Prjna785345.</title>
        <authorList>
            <person name="Rujirawat T."/>
            <person name="Krajaejun T."/>
        </authorList>
    </citation>
    <scope>NUCLEOTIDE SEQUENCE</scope>
    <source>
        <strain evidence="3">Pi057C3</strain>
    </source>
</reference>
<feature type="chain" id="PRO_5042098974" evidence="2">
    <location>
        <begin position="23"/>
        <end position="169"/>
    </location>
</feature>
<dbReference type="AlphaFoldDB" id="A0AAD5M8G2"/>
<proteinExistence type="predicted"/>
<evidence type="ECO:0000256" key="1">
    <source>
        <dbReference type="SAM" id="MobiDB-lite"/>
    </source>
</evidence>
<dbReference type="EMBL" id="JAKCXM010000039">
    <property type="protein sequence ID" value="KAJ0405846.1"/>
    <property type="molecule type" value="Genomic_DNA"/>
</dbReference>
<name>A0AAD5M8G2_PYTIN</name>
<evidence type="ECO:0000256" key="2">
    <source>
        <dbReference type="SAM" id="SignalP"/>
    </source>
</evidence>
<feature type="region of interest" description="Disordered" evidence="1">
    <location>
        <begin position="142"/>
        <end position="169"/>
    </location>
</feature>